<protein>
    <submittedName>
        <fullName evidence="1">Uncharacterized protein</fullName>
    </submittedName>
</protein>
<dbReference type="HOGENOM" id="CLU_101934_0_1_1"/>
<name>U5D6G1_AMBTC</name>
<dbReference type="EMBL" id="KI392311">
    <property type="protein sequence ID" value="ERN17835.1"/>
    <property type="molecule type" value="Genomic_DNA"/>
</dbReference>
<gene>
    <name evidence="1" type="ORF">AMTR_s00047p00187680</name>
</gene>
<sequence>MTIRYIDPRLACNSNMIRIDNDDDITNIVEGSSSISMYVSNRHIESKSTEYRPPTVLDNGPSRLALSSRSEQVVHSECPADIGVEDEHDSEIEQHIDDIDPIERPFKINHYKLVSDGSR</sequence>
<dbReference type="Proteomes" id="UP000017836">
    <property type="component" value="Unassembled WGS sequence"/>
</dbReference>
<evidence type="ECO:0000313" key="2">
    <source>
        <dbReference type="Proteomes" id="UP000017836"/>
    </source>
</evidence>
<evidence type="ECO:0000313" key="1">
    <source>
        <dbReference type="EMBL" id="ERN17835.1"/>
    </source>
</evidence>
<proteinExistence type="predicted"/>
<accession>U5D6G1</accession>
<reference evidence="2" key="1">
    <citation type="journal article" date="2013" name="Science">
        <title>The Amborella genome and the evolution of flowering plants.</title>
        <authorList>
            <consortium name="Amborella Genome Project"/>
        </authorList>
    </citation>
    <scope>NUCLEOTIDE SEQUENCE [LARGE SCALE GENOMIC DNA]</scope>
</reference>
<dbReference type="AlphaFoldDB" id="U5D6G1"/>
<organism evidence="1 2">
    <name type="scientific">Amborella trichopoda</name>
    <dbReference type="NCBI Taxonomy" id="13333"/>
    <lineage>
        <taxon>Eukaryota</taxon>
        <taxon>Viridiplantae</taxon>
        <taxon>Streptophyta</taxon>
        <taxon>Embryophyta</taxon>
        <taxon>Tracheophyta</taxon>
        <taxon>Spermatophyta</taxon>
        <taxon>Magnoliopsida</taxon>
        <taxon>Amborellales</taxon>
        <taxon>Amborellaceae</taxon>
        <taxon>Amborella</taxon>
    </lineage>
</organism>
<dbReference type="Gramene" id="ERN17835">
    <property type="protein sequence ID" value="ERN17835"/>
    <property type="gene ID" value="AMTR_s00047p00187680"/>
</dbReference>
<keyword evidence="2" id="KW-1185">Reference proteome</keyword>